<evidence type="ECO:0000256" key="1">
    <source>
        <dbReference type="SAM" id="Phobius"/>
    </source>
</evidence>
<keyword evidence="1" id="KW-0812">Transmembrane</keyword>
<dbReference type="SUPFAM" id="SSF103473">
    <property type="entry name" value="MFS general substrate transporter"/>
    <property type="match status" value="1"/>
</dbReference>
<comment type="caution">
    <text evidence="2">The sequence shown here is derived from an EMBL/GenBank/DDBJ whole genome shotgun (WGS) entry which is preliminary data.</text>
</comment>
<proteinExistence type="predicted"/>
<accession>A0AAD4LJ72</accession>
<keyword evidence="1" id="KW-0472">Membrane</keyword>
<keyword evidence="1" id="KW-1133">Transmembrane helix</keyword>
<organism evidence="2 3">
    <name type="scientific">Lactarius akahatsu</name>
    <dbReference type="NCBI Taxonomy" id="416441"/>
    <lineage>
        <taxon>Eukaryota</taxon>
        <taxon>Fungi</taxon>
        <taxon>Dikarya</taxon>
        <taxon>Basidiomycota</taxon>
        <taxon>Agaricomycotina</taxon>
        <taxon>Agaricomycetes</taxon>
        <taxon>Russulales</taxon>
        <taxon>Russulaceae</taxon>
        <taxon>Lactarius</taxon>
    </lineage>
</organism>
<sequence>MPSSHSLRALLTRPVLASVANYASLALLDIAAGALMSLVWSTLIMLSGLGLTPTPIGLWLSAYGCASALFQFAFFPRLVARFGPECGGVCRDLRPLRTCWLAGGGTTAVMWPLIALQLLSRSVSDMGRGFHVHLFHGAE</sequence>
<feature type="transmembrane region" description="Helical" evidence="1">
    <location>
        <begin position="58"/>
        <end position="80"/>
    </location>
</feature>
<keyword evidence="3" id="KW-1185">Reference proteome</keyword>
<reference evidence="2" key="1">
    <citation type="submission" date="2022-01" db="EMBL/GenBank/DDBJ databases">
        <title>Comparative genomics reveals a dynamic genome evolution in the ectomycorrhizal milk-cap (Lactarius) mushrooms.</title>
        <authorList>
            <consortium name="DOE Joint Genome Institute"/>
            <person name="Lebreton A."/>
            <person name="Tang N."/>
            <person name="Kuo A."/>
            <person name="LaButti K."/>
            <person name="Drula E."/>
            <person name="Barry K."/>
            <person name="Clum A."/>
            <person name="Lipzen A."/>
            <person name="Mousain D."/>
            <person name="Ng V."/>
            <person name="Wang R."/>
            <person name="Wang X."/>
            <person name="Dai Y."/>
            <person name="Henrissat B."/>
            <person name="Grigoriev I.V."/>
            <person name="Guerin-Laguette A."/>
            <person name="Yu F."/>
            <person name="Martin F.M."/>
        </authorList>
    </citation>
    <scope>NUCLEOTIDE SEQUENCE</scope>
    <source>
        <strain evidence="2">QP</strain>
    </source>
</reference>
<feature type="transmembrane region" description="Helical" evidence="1">
    <location>
        <begin position="100"/>
        <end position="119"/>
    </location>
</feature>
<name>A0AAD4LJ72_9AGAM</name>
<protein>
    <submittedName>
        <fullName evidence="2">Uncharacterized protein</fullName>
    </submittedName>
</protein>
<feature type="transmembrane region" description="Helical" evidence="1">
    <location>
        <begin position="20"/>
        <end position="46"/>
    </location>
</feature>
<evidence type="ECO:0000313" key="3">
    <source>
        <dbReference type="Proteomes" id="UP001201163"/>
    </source>
</evidence>
<dbReference type="AlphaFoldDB" id="A0AAD4LJ72"/>
<dbReference type="InterPro" id="IPR036259">
    <property type="entry name" value="MFS_trans_sf"/>
</dbReference>
<dbReference type="Proteomes" id="UP001201163">
    <property type="component" value="Unassembled WGS sequence"/>
</dbReference>
<dbReference type="EMBL" id="JAKELL010000038">
    <property type="protein sequence ID" value="KAH8989275.1"/>
    <property type="molecule type" value="Genomic_DNA"/>
</dbReference>
<evidence type="ECO:0000313" key="2">
    <source>
        <dbReference type="EMBL" id="KAH8989275.1"/>
    </source>
</evidence>
<gene>
    <name evidence="2" type="ORF">EDB92DRAFT_1868958</name>
</gene>